<proteinExistence type="predicted"/>
<reference evidence="1" key="1">
    <citation type="submission" date="2013-07" db="EMBL/GenBank/DDBJ databases">
        <title>The genome of Eucalyptus grandis.</title>
        <authorList>
            <person name="Schmutz J."/>
            <person name="Hayes R."/>
            <person name="Myburg A."/>
            <person name="Tuskan G."/>
            <person name="Grattapaglia D."/>
            <person name="Rokhsar D.S."/>
        </authorList>
    </citation>
    <scope>NUCLEOTIDE SEQUENCE</scope>
    <source>
        <tissue evidence="1">Leaf extractions</tissue>
    </source>
</reference>
<dbReference type="EMBL" id="KK198758">
    <property type="protein sequence ID" value="KCW67096.1"/>
    <property type="molecule type" value="Genomic_DNA"/>
</dbReference>
<evidence type="ECO:0000313" key="1">
    <source>
        <dbReference type="EMBL" id="KCW67096.1"/>
    </source>
</evidence>
<sequence length="77" mass="8900">MKKTQNFHFYRLKLKRVGEATNTCYPSEPHHKCLIPIDLTPSNGYGSSIEENKKEKVEIGLKFSSSVFQVPLMTWLK</sequence>
<organism evidence="1">
    <name type="scientific">Eucalyptus grandis</name>
    <name type="common">Flooded gum</name>
    <dbReference type="NCBI Taxonomy" id="71139"/>
    <lineage>
        <taxon>Eukaryota</taxon>
        <taxon>Viridiplantae</taxon>
        <taxon>Streptophyta</taxon>
        <taxon>Embryophyta</taxon>
        <taxon>Tracheophyta</taxon>
        <taxon>Spermatophyta</taxon>
        <taxon>Magnoliopsida</taxon>
        <taxon>eudicotyledons</taxon>
        <taxon>Gunneridae</taxon>
        <taxon>Pentapetalae</taxon>
        <taxon>rosids</taxon>
        <taxon>malvids</taxon>
        <taxon>Myrtales</taxon>
        <taxon>Myrtaceae</taxon>
        <taxon>Myrtoideae</taxon>
        <taxon>Eucalypteae</taxon>
        <taxon>Eucalyptus</taxon>
    </lineage>
</organism>
<dbReference type="InParanoid" id="A0A059BMI6"/>
<dbReference type="Gramene" id="KCW67096">
    <property type="protein sequence ID" value="KCW67096"/>
    <property type="gene ID" value="EUGRSUZ_F00878"/>
</dbReference>
<dbReference type="AlphaFoldDB" id="A0A059BMI6"/>
<gene>
    <name evidence="1" type="ORF">EUGRSUZ_F00878</name>
</gene>
<protein>
    <submittedName>
        <fullName evidence="1">Uncharacterized protein</fullName>
    </submittedName>
</protein>
<name>A0A059BMI6_EUCGR</name>
<accession>A0A059BMI6</accession>